<sequence>MPVSSLSTEVCAGAGSGRLQRTPYTGHSTAITACLSRRLGIPADLYSAASFRRTSVRQQAAKSSSQRRFCNAGTDCNACTFSQETRQQPFAVPGPQLLKQQNTTEDVRLLRLPRVRNATLGPKHETCGKLTHERSAWAARRRFIEGHTFALHSSAHVDTRRYIPGGAQRMH</sequence>
<accession>A0ACB1KG24</accession>
<evidence type="ECO:0000313" key="1">
    <source>
        <dbReference type="EMBL" id="CAM9179690.1"/>
    </source>
</evidence>
<dbReference type="Proteomes" id="UP001162501">
    <property type="component" value="Unassembled WGS sequence"/>
</dbReference>
<organism evidence="1 2">
    <name type="scientific">Rangifer tarandus platyrhynchus</name>
    <name type="common">Svalbard reindeer</name>
    <dbReference type="NCBI Taxonomy" id="3082113"/>
    <lineage>
        <taxon>Eukaryota</taxon>
        <taxon>Metazoa</taxon>
        <taxon>Chordata</taxon>
        <taxon>Craniata</taxon>
        <taxon>Vertebrata</taxon>
        <taxon>Euteleostomi</taxon>
        <taxon>Mammalia</taxon>
        <taxon>Eutheria</taxon>
        <taxon>Laurasiatheria</taxon>
        <taxon>Artiodactyla</taxon>
        <taxon>Ruminantia</taxon>
        <taxon>Pecora</taxon>
        <taxon>Cervidae</taxon>
        <taxon>Odocoileinae</taxon>
        <taxon>Rangifer</taxon>
    </lineage>
</organism>
<comment type="caution">
    <text evidence="1">The sequence shown here is derived from an EMBL/GenBank/DDBJ whole genome shotgun (WGS) entry which is preliminary data.</text>
</comment>
<dbReference type="EMBL" id="CATOBB020000663">
    <property type="protein sequence ID" value="CAM9179690.1"/>
    <property type="molecule type" value="Genomic_DNA"/>
</dbReference>
<name>A0ACB1KG24_RANTA</name>
<reference evidence="1" key="1">
    <citation type="submission" date="2025-03" db="EMBL/GenBank/DDBJ databases">
        <authorList>
            <consortium name="ELIXIR-Norway"/>
            <consortium name="Elixir Norway"/>
        </authorList>
    </citation>
    <scope>NUCLEOTIDE SEQUENCE</scope>
</reference>
<gene>
    <name evidence="1" type="ORF">MRATA1EN22A_LOCUS29495</name>
</gene>
<evidence type="ECO:0000313" key="2">
    <source>
        <dbReference type="Proteomes" id="UP001162501"/>
    </source>
</evidence>
<feature type="non-terminal residue" evidence="1">
    <location>
        <position position="171"/>
    </location>
</feature>
<protein>
    <submittedName>
        <fullName evidence="1">Uncharacterized protein</fullName>
    </submittedName>
</protein>
<proteinExistence type="predicted"/>